<sequence>MNRSNDSSRTVAELRDELLGFTHPSAVRRIASAVRSADEVQALYALLSAGEEPLAYRAAWTLCHLAPTWDAVLRDRYDELVAAALDCPHAGRRRLLLALLYRQPQPEPLRVDFLDFCLDAMTDPAQPHAVRMYCMKLACEMCRTQKDLLHEFRTLVELLEPDLLPPSLRAVRRNVLAALDRNRPLPRR</sequence>
<dbReference type="Proteomes" id="UP000318946">
    <property type="component" value="Chromosome"/>
</dbReference>
<dbReference type="SUPFAM" id="SSF48371">
    <property type="entry name" value="ARM repeat"/>
    <property type="match status" value="1"/>
</dbReference>
<reference evidence="2" key="1">
    <citation type="submission" date="2019-06" db="EMBL/GenBank/DDBJ databases">
        <title>Alistipes onderdonkii subsp. vulgaris subsp. nov., Alistipes dispar sp. nov. and Alistipes communis sp. nov., isolated from human faeces, and creation of Alistipes onderdonkii subsp. onderdonkii subsp. nov.</title>
        <authorList>
            <person name="Sakamoto M."/>
            <person name="Ikeyama N."/>
            <person name="Ogata Y."/>
            <person name="Suda W."/>
            <person name="Iino T."/>
            <person name="Hattori M."/>
            <person name="Ohkuma M."/>
        </authorList>
    </citation>
    <scope>NUCLEOTIDE SEQUENCE [LARGE SCALE GENOMIC DNA]</scope>
    <source>
        <strain evidence="2">5CBH24</strain>
    </source>
</reference>
<dbReference type="KEGG" id="acou:A5CBH24_07730"/>
<dbReference type="GeneID" id="78341489"/>
<evidence type="ECO:0000313" key="2">
    <source>
        <dbReference type="Proteomes" id="UP000318946"/>
    </source>
</evidence>
<accession>A0A4Y1WQT9</accession>
<dbReference type="RefSeq" id="WP_141412270.1">
    <property type="nucleotide sequence ID" value="NZ_AP019735.1"/>
</dbReference>
<proteinExistence type="predicted"/>
<gene>
    <name evidence="1" type="ORF">A5CBH24_07730</name>
</gene>
<name>A0A4Y1WQT9_9BACT</name>
<protein>
    <recommendedName>
        <fullName evidence="3">HEAT repeat domain-containing protein</fullName>
    </recommendedName>
</protein>
<dbReference type="InterPro" id="IPR016024">
    <property type="entry name" value="ARM-type_fold"/>
</dbReference>
<keyword evidence="2" id="KW-1185">Reference proteome</keyword>
<dbReference type="OrthoDB" id="979487at2"/>
<evidence type="ECO:0000313" key="1">
    <source>
        <dbReference type="EMBL" id="BBL03460.1"/>
    </source>
</evidence>
<organism evidence="1 2">
    <name type="scientific">Alistipes communis</name>
    <dbReference type="NCBI Taxonomy" id="2585118"/>
    <lineage>
        <taxon>Bacteria</taxon>
        <taxon>Pseudomonadati</taxon>
        <taxon>Bacteroidota</taxon>
        <taxon>Bacteroidia</taxon>
        <taxon>Bacteroidales</taxon>
        <taxon>Rikenellaceae</taxon>
        <taxon>Alistipes</taxon>
    </lineage>
</organism>
<dbReference type="AlphaFoldDB" id="A0A4Y1WQT9"/>
<dbReference type="EMBL" id="AP019735">
    <property type="protein sequence ID" value="BBL03460.1"/>
    <property type="molecule type" value="Genomic_DNA"/>
</dbReference>
<evidence type="ECO:0008006" key="3">
    <source>
        <dbReference type="Google" id="ProtNLM"/>
    </source>
</evidence>